<accession>G7YB77</accession>
<reference key="2">
    <citation type="submission" date="2011-10" db="EMBL/GenBank/DDBJ databases">
        <title>The genome and transcriptome sequence of Clonorchis sinensis provide insights into the carcinogenic liver fluke.</title>
        <authorList>
            <person name="Wang X."/>
            <person name="Huang Y."/>
            <person name="Chen W."/>
            <person name="Liu H."/>
            <person name="Guo L."/>
            <person name="Chen Y."/>
            <person name="Luo F."/>
            <person name="Zhou W."/>
            <person name="Sun J."/>
            <person name="Mao Q."/>
            <person name="Liang P."/>
            <person name="Zhou C."/>
            <person name="Tian Y."/>
            <person name="Men J."/>
            <person name="Lv X."/>
            <person name="Huang L."/>
            <person name="Zhou J."/>
            <person name="Hu Y."/>
            <person name="Li R."/>
            <person name="Zhang F."/>
            <person name="Lei H."/>
            <person name="Li X."/>
            <person name="Hu X."/>
            <person name="Liang C."/>
            <person name="Xu J."/>
            <person name="Wu Z."/>
            <person name="Yu X."/>
        </authorList>
    </citation>
    <scope>NUCLEOTIDE SEQUENCE</scope>
    <source>
        <strain>Henan</strain>
    </source>
</reference>
<keyword evidence="2" id="KW-1185">Reference proteome</keyword>
<dbReference type="AlphaFoldDB" id="G7YB77"/>
<sequence>MNKEQMDPNRISQMNKGFWNHQDERQISAKNKLLAGLGNKPSIRKNWVSSEVKILQGNEVKHHETRFIVHGFKVGNHFRSTSLNTLNVGYVVRASGVGNLVGISRRGLTQAPENIWKPMLVMWERMRRIIRKTTSVF</sequence>
<evidence type="ECO:0000313" key="1">
    <source>
        <dbReference type="EMBL" id="GAA50211.1"/>
    </source>
</evidence>
<organism evidence="1 2">
    <name type="scientific">Clonorchis sinensis</name>
    <name type="common">Chinese liver fluke</name>
    <dbReference type="NCBI Taxonomy" id="79923"/>
    <lineage>
        <taxon>Eukaryota</taxon>
        <taxon>Metazoa</taxon>
        <taxon>Spiralia</taxon>
        <taxon>Lophotrochozoa</taxon>
        <taxon>Platyhelminthes</taxon>
        <taxon>Trematoda</taxon>
        <taxon>Digenea</taxon>
        <taxon>Opisthorchiida</taxon>
        <taxon>Opisthorchiata</taxon>
        <taxon>Opisthorchiidae</taxon>
        <taxon>Clonorchis</taxon>
    </lineage>
</organism>
<dbReference type="Proteomes" id="UP000008909">
    <property type="component" value="Unassembled WGS sequence"/>
</dbReference>
<protein>
    <submittedName>
        <fullName evidence="1">Uncharacterized protein</fullName>
    </submittedName>
</protein>
<reference evidence="1" key="1">
    <citation type="journal article" date="2011" name="Genome Biol.">
        <title>The draft genome of the carcinogenic human liver fluke Clonorchis sinensis.</title>
        <authorList>
            <person name="Wang X."/>
            <person name="Chen W."/>
            <person name="Huang Y."/>
            <person name="Sun J."/>
            <person name="Men J."/>
            <person name="Liu H."/>
            <person name="Luo F."/>
            <person name="Guo L."/>
            <person name="Lv X."/>
            <person name="Deng C."/>
            <person name="Zhou C."/>
            <person name="Fan Y."/>
            <person name="Li X."/>
            <person name="Huang L."/>
            <person name="Hu Y."/>
            <person name="Liang C."/>
            <person name="Hu X."/>
            <person name="Xu J."/>
            <person name="Yu X."/>
        </authorList>
    </citation>
    <scope>NUCLEOTIDE SEQUENCE [LARGE SCALE GENOMIC DNA]</scope>
    <source>
        <strain evidence="1">Henan</strain>
    </source>
</reference>
<proteinExistence type="predicted"/>
<dbReference type="EMBL" id="DF143022">
    <property type="protein sequence ID" value="GAA50211.1"/>
    <property type="molecule type" value="Genomic_DNA"/>
</dbReference>
<evidence type="ECO:0000313" key="2">
    <source>
        <dbReference type="Proteomes" id="UP000008909"/>
    </source>
</evidence>
<name>G7YB77_CLOSI</name>
<gene>
    <name evidence="1" type="ORF">CLF_104240</name>
</gene>